<sequence length="168" mass="18651">MIEKKVNAFTIMEVTITMMITAIVIGITYTAYSIVSQSYMGYQKKNDGLTVLSRIDQLLAKDFAHAALISKTQDGLLLSSPSDSVSYVFALGFIVRKGPVIDTFKIQSGGLTTLFETQPISEVSADSEQNRIDELSFFIVLKNGNIPYHYQKQYSSVNLLARNHNAIN</sequence>
<keyword evidence="1" id="KW-0472">Membrane</keyword>
<keyword evidence="1" id="KW-1133">Transmembrane helix</keyword>
<name>A0A1H2CA77_MUCMA</name>
<gene>
    <name evidence="2" type="ORF">SAMN05216490_4781</name>
</gene>
<dbReference type="RefSeq" id="WP_091379260.1">
    <property type="nucleotide sequence ID" value="NZ_LT629740.1"/>
</dbReference>
<organism evidence="2 3">
    <name type="scientific">Mucilaginibacter mallensis</name>
    <dbReference type="NCBI Taxonomy" id="652787"/>
    <lineage>
        <taxon>Bacteria</taxon>
        <taxon>Pseudomonadati</taxon>
        <taxon>Bacteroidota</taxon>
        <taxon>Sphingobacteriia</taxon>
        <taxon>Sphingobacteriales</taxon>
        <taxon>Sphingobacteriaceae</taxon>
        <taxon>Mucilaginibacter</taxon>
    </lineage>
</organism>
<keyword evidence="3" id="KW-1185">Reference proteome</keyword>
<proteinExistence type="predicted"/>
<dbReference type="STRING" id="652787.SAMN05216490_4781"/>
<evidence type="ECO:0000256" key="1">
    <source>
        <dbReference type="SAM" id="Phobius"/>
    </source>
</evidence>
<dbReference type="AlphaFoldDB" id="A0A1H2CA77"/>
<reference evidence="2 3" key="1">
    <citation type="submission" date="2016-10" db="EMBL/GenBank/DDBJ databases">
        <authorList>
            <person name="de Groot N.N."/>
        </authorList>
    </citation>
    <scope>NUCLEOTIDE SEQUENCE [LARGE SCALE GENOMIC DNA]</scope>
    <source>
        <strain evidence="2 3">MP1X4</strain>
    </source>
</reference>
<evidence type="ECO:0008006" key="4">
    <source>
        <dbReference type="Google" id="ProtNLM"/>
    </source>
</evidence>
<dbReference type="OrthoDB" id="794187at2"/>
<keyword evidence="1" id="KW-0812">Transmembrane</keyword>
<feature type="transmembrane region" description="Helical" evidence="1">
    <location>
        <begin position="14"/>
        <end position="35"/>
    </location>
</feature>
<dbReference type="Proteomes" id="UP000199679">
    <property type="component" value="Chromosome I"/>
</dbReference>
<protein>
    <recommendedName>
        <fullName evidence="4">Prepilin-type N-terminal cleavage/methylation domain-containing protein</fullName>
    </recommendedName>
</protein>
<evidence type="ECO:0000313" key="2">
    <source>
        <dbReference type="EMBL" id="SDT67311.1"/>
    </source>
</evidence>
<dbReference type="EMBL" id="LT629740">
    <property type="protein sequence ID" value="SDT67311.1"/>
    <property type="molecule type" value="Genomic_DNA"/>
</dbReference>
<accession>A0A1H2CA77</accession>
<evidence type="ECO:0000313" key="3">
    <source>
        <dbReference type="Proteomes" id="UP000199679"/>
    </source>
</evidence>